<comment type="caution">
    <text evidence="2">The sequence shown here is derived from an EMBL/GenBank/DDBJ whole genome shotgun (WGS) entry which is preliminary data.</text>
</comment>
<dbReference type="Pfam" id="PF05170">
    <property type="entry name" value="AsmA"/>
    <property type="match status" value="1"/>
</dbReference>
<dbReference type="GO" id="GO:0090313">
    <property type="term" value="P:regulation of protein targeting to membrane"/>
    <property type="evidence" value="ECO:0007669"/>
    <property type="project" value="TreeGrafter"/>
</dbReference>
<protein>
    <recommendedName>
        <fullName evidence="1">AsmA domain-containing protein</fullName>
    </recommendedName>
</protein>
<evidence type="ECO:0000259" key="1">
    <source>
        <dbReference type="Pfam" id="PF05170"/>
    </source>
</evidence>
<accession>A0A4Y3TMG5</accession>
<organism evidence="2 3">
    <name type="scientific">Acetobacter orleanensis</name>
    <dbReference type="NCBI Taxonomy" id="104099"/>
    <lineage>
        <taxon>Bacteria</taxon>
        <taxon>Pseudomonadati</taxon>
        <taxon>Pseudomonadota</taxon>
        <taxon>Alphaproteobacteria</taxon>
        <taxon>Acetobacterales</taxon>
        <taxon>Acetobacteraceae</taxon>
        <taxon>Acetobacter</taxon>
    </lineage>
</organism>
<evidence type="ECO:0000313" key="3">
    <source>
        <dbReference type="Proteomes" id="UP000317617"/>
    </source>
</evidence>
<dbReference type="STRING" id="104099.AD949_05970"/>
<keyword evidence="3" id="KW-1185">Reference proteome</keyword>
<sequence length="732" mass="76170">MRLKWKIGLVAGAAVLLVGGGSVVSAMQDANWLRVRLVAAVEEQTGRHLTIDQLHVWILPFPWVEARGVRLSGVADAEAGAGIGAGEQGQVAPAMLEAAEVRARLGLLPLFQHRIVFNDVSLIQPHVALRRLPDGRADWLFEPPARPDTGAGSASSGQMHWDVSVSTLRISKADVQWDDQVRHRTGQLAFGHIQAKDLDGATPSFDVQGEKGKGQFVLTGQTGRLLPQRAKEFPVQFKLALTIAGHPAGLAHVDGKVTDPDGARVYALQVGGSLGQVRDLEQFFPRAQLPDGQNISVDAQIAGSGAQPVVQGLHVHTGQVELGRFVPGSKLTRAMLDAAKPDDPLTVQSDGQLGAQALGLRGTLGTLAQITALAQAPEKMEIPVGLTLVDGASSLKMAGTLGGGHSSVDVHGVLDQLAPGGTFPTAESVKVDGHVETASTLALVKKHDLPDLVRGLTLTANVESPHVVWRDLAWSQVTSHVSVQGGRLVADPVQAEGSGSAQSARFVYDASGNAPAYEIAMHPVVLPVAAVQGWMGAPSLMQGALMLVGTVSLQGDDAAARKRSLTGHIGASVVDGSIGGAALRTLLGPDVPLKGKMPVRCFGTHMQFADGVAQIDLLAMETPFLSLHGHGTVGLGTEALDLHLSPRVLLGGASASSDLRVTGTLTAPVPKMEPTYGGRYGLNIGGDDSGNDNCPTMLSAAREGGAGPAPSTPKAGKEGKVMNMLRGLGLFK</sequence>
<dbReference type="RefSeq" id="WP_048836544.1">
    <property type="nucleotide sequence ID" value="NZ_BJMU01000006.1"/>
</dbReference>
<gene>
    <name evidence="2" type="ORF">AOR01nite_14410</name>
</gene>
<evidence type="ECO:0000313" key="2">
    <source>
        <dbReference type="EMBL" id="GEB82964.1"/>
    </source>
</evidence>
<name>A0A4Y3TMG5_9PROT</name>
<dbReference type="GO" id="GO:0005886">
    <property type="term" value="C:plasma membrane"/>
    <property type="evidence" value="ECO:0007669"/>
    <property type="project" value="TreeGrafter"/>
</dbReference>
<reference evidence="2 3" key="1">
    <citation type="submission" date="2019-06" db="EMBL/GenBank/DDBJ databases">
        <title>Whole genome shotgun sequence of Acetobacter orleanensis NBRC 13752.</title>
        <authorList>
            <person name="Hosoyama A."/>
            <person name="Uohara A."/>
            <person name="Ohji S."/>
            <person name="Ichikawa N."/>
        </authorList>
    </citation>
    <scope>NUCLEOTIDE SEQUENCE [LARGE SCALE GENOMIC DNA]</scope>
    <source>
        <strain evidence="2 3">NBRC 13752</strain>
    </source>
</reference>
<dbReference type="OrthoDB" id="7234554at2"/>
<proteinExistence type="predicted"/>
<dbReference type="EMBL" id="BJMU01000006">
    <property type="protein sequence ID" value="GEB82964.1"/>
    <property type="molecule type" value="Genomic_DNA"/>
</dbReference>
<dbReference type="InterPro" id="IPR052894">
    <property type="entry name" value="AsmA-related"/>
</dbReference>
<feature type="domain" description="AsmA" evidence="1">
    <location>
        <begin position="15"/>
        <end position="216"/>
    </location>
</feature>
<dbReference type="InterPro" id="IPR007844">
    <property type="entry name" value="AsmA"/>
</dbReference>
<dbReference type="Proteomes" id="UP000317617">
    <property type="component" value="Unassembled WGS sequence"/>
</dbReference>
<dbReference type="PANTHER" id="PTHR30441:SF4">
    <property type="entry name" value="PROTEIN ASMA"/>
    <property type="match status" value="1"/>
</dbReference>
<dbReference type="AlphaFoldDB" id="A0A4Y3TMG5"/>
<dbReference type="PANTHER" id="PTHR30441">
    <property type="entry name" value="DUF748 DOMAIN-CONTAINING PROTEIN"/>
    <property type="match status" value="1"/>
</dbReference>